<reference evidence="1" key="1">
    <citation type="submission" date="2021-02" db="EMBL/GenBank/DDBJ databases">
        <title>Psilocybe cubensis genome.</title>
        <authorList>
            <person name="Mckernan K.J."/>
            <person name="Crawford S."/>
            <person name="Trippe A."/>
            <person name="Kane L.T."/>
            <person name="Mclaughlin S."/>
        </authorList>
    </citation>
    <scope>NUCLEOTIDE SEQUENCE [LARGE SCALE GENOMIC DNA]</scope>
    <source>
        <strain evidence="1">MGC-MH-2018</strain>
    </source>
</reference>
<proteinExistence type="predicted"/>
<evidence type="ECO:0000313" key="1">
    <source>
        <dbReference type="EMBL" id="KAG5172752.1"/>
    </source>
</evidence>
<protein>
    <submittedName>
        <fullName evidence="1">Uncharacterized protein</fullName>
    </submittedName>
</protein>
<organism evidence="1">
    <name type="scientific">Psilocybe cubensis</name>
    <name type="common">Psychedelic mushroom</name>
    <name type="synonym">Stropharia cubensis</name>
    <dbReference type="NCBI Taxonomy" id="181762"/>
    <lineage>
        <taxon>Eukaryota</taxon>
        <taxon>Fungi</taxon>
        <taxon>Dikarya</taxon>
        <taxon>Basidiomycota</taxon>
        <taxon>Agaricomycotina</taxon>
        <taxon>Agaricomycetes</taxon>
        <taxon>Agaricomycetidae</taxon>
        <taxon>Agaricales</taxon>
        <taxon>Agaricineae</taxon>
        <taxon>Strophariaceae</taxon>
        <taxon>Psilocybe</taxon>
    </lineage>
</organism>
<name>A0A8H7Y5E7_PSICU</name>
<gene>
    <name evidence="1" type="ORF">JR316_002255</name>
</gene>
<dbReference type="EMBL" id="JAFIQS010000002">
    <property type="protein sequence ID" value="KAG5172752.1"/>
    <property type="molecule type" value="Genomic_DNA"/>
</dbReference>
<dbReference type="AlphaFoldDB" id="A0A8H7Y5E7"/>
<comment type="caution">
    <text evidence="1">The sequence shown here is derived from an EMBL/GenBank/DDBJ whole genome shotgun (WGS) entry which is preliminary data.</text>
</comment>
<accession>A0A8H7Y5E7</accession>
<sequence>MELPLATQTYHNGFGEELAMFTNKIKSLVQHAQEKVDLKLEKINKAIADFIKLAATIKSIQALSPNNAYSQALIKGQFTFSQVLVQSNIATNPRMLARHSIRARQTMLEGLDKDSKISTIRNREEKDAINKILLKLELEGSVRIQSAIKQHKRGLLIGFDTDYGAAWIRVKDN</sequence>